<accession>A0ABU5RN65</accession>
<name>A0ABU5RN65_9PSEU</name>
<organism evidence="1 2">
    <name type="scientific">Amycolatopsis heterodermiae</name>
    <dbReference type="NCBI Taxonomy" id="3110235"/>
    <lineage>
        <taxon>Bacteria</taxon>
        <taxon>Bacillati</taxon>
        <taxon>Actinomycetota</taxon>
        <taxon>Actinomycetes</taxon>
        <taxon>Pseudonocardiales</taxon>
        <taxon>Pseudonocardiaceae</taxon>
        <taxon>Amycolatopsis</taxon>
    </lineage>
</organism>
<dbReference type="EMBL" id="JAYFSI010000027">
    <property type="protein sequence ID" value="MEA5367762.1"/>
    <property type="molecule type" value="Genomic_DNA"/>
</dbReference>
<dbReference type="RefSeq" id="WP_323337895.1">
    <property type="nucleotide sequence ID" value="NZ_JAYFSI010000027.1"/>
</dbReference>
<sequence length="71" mass="7865">MTNRQWTFRTEVVRPDGVTVSAAVSLPEGQAGKRFLDISELGQMAAAQLVTRLNDPRYVGDGELFQPEVPF</sequence>
<dbReference type="Proteomes" id="UP001304298">
    <property type="component" value="Unassembled WGS sequence"/>
</dbReference>
<keyword evidence="2" id="KW-1185">Reference proteome</keyword>
<protein>
    <submittedName>
        <fullName evidence="1">Uncharacterized protein</fullName>
    </submittedName>
</protein>
<gene>
    <name evidence="1" type="ORF">VA596_50085</name>
</gene>
<reference evidence="1 2" key="1">
    <citation type="submission" date="2023-12" db="EMBL/GenBank/DDBJ databases">
        <title>Amycolatopsis sp. V23-08.</title>
        <authorList>
            <person name="Somphong A."/>
        </authorList>
    </citation>
    <scope>NUCLEOTIDE SEQUENCE [LARGE SCALE GENOMIC DNA]</scope>
    <source>
        <strain evidence="1 2">V23-08</strain>
    </source>
</reference>
<comment type="caution">
    <text evidence="1">The sequence shown here is derived from an EMBL/GenBank/DDBJ whole genome shotgun (WGS) entry which is preliminary data.</text>
</comment>
<proteinExistence type="predicted"/>
<evidence type="ECO:0000313" key="2">
    <source>
        <dbReference type="Proteomes" id="UP001304298"/>
    </source>
</evidence>
<evidence type="ECO:0000313" key="1">
    <source>
        <dbReference type="EMBL" id="MEA5367762.1"/>
    </source>
</evidence>